<dbReference type="PROSITE" id="PS51257">
    <property type="entry name" value="PROKAR_LIPOPROTEIN"/>
    <property type="match status" value="1"/>
</dbReference>
<feature type="signal peptide" evidence="10">
    <location>
        <begin position="1"/>
        <end position="21"/>
    </location>
</feature>
<keyword evidence="7" id="KW-0325">Glycoprotein</keyword>
<evidence type="ECO:0000256" key="4">
    <source>
        <dbReference type="ARBA" id="ARBA00022729"/>
    </source>
</evidence>
<dbReference type="InterPro" id="IPR045860">
    <property type="entry name" value="Snake_toxin-like_sf"/>
</dbReference>
<dbReference type="EMBL" id="JBDJPC010000001">
    <property type="protein sequence ID" value="KAL1518339.1"/>
    <property type="molecule type" value="Genomic_DNA"/>
</dbReference>
<keyword evidence="3 9" id="KW-0812">Transmembrane</keyword>
<keyword evidence="2" id="KW-0336">GPI-anchor</keyword>
<keyword evidence="12" id="KW-1185">Reference proteome</keyword>
<evidence type="ECO:0000256" key="5">
    <source>
        <dbReference type="ARBA" id="ARBA00022989"/>
    </source>
</evidence>
<evidence type="ECO:0000256" key="6">
    <source>
        <dbReference type="ARBA" id="ARBA00023136"/>
    </source>
</evidence>
<comment type="subcellular location">
    <subcellularLocation>
        <location evidence="1">Membrane</location>
        <topology evidence="1">Lipid-anchor</topology>
        <topology evidence="1">GPI-anchor</topology>
    </subcellularLocation>
</comment>
<dbReference type="SUPFAM" id="SSF57302">
    <property type="entry name" value="Snake toxin-like"/>
    <property type="match status" value="1"/>
</dbReference>
<accession>A0ABD1FGE5</accession>
<evidence type="ECO:0000313" key="12">
    <source>
        <dbReference type="Proteomes" id="UP001566132"/>
    </source>
</evidence>
<keyword evidence="5 9" id="KW-1133">Transmembrane helix</keyword>
<evidence type="ECO:0000256" key="9">
    <source>
        <dbReference type="SAM" id="Phobius"/>
    </source>
</evidence>
<dbReference type="Pfam" id="PF17064">
    <property type="entry name" value="QVR"/>
    <property type="match status" value="1"/>
</dbReference>
<feature type="chain" id="PRO_5044831922" description="Protein sleepless" evidence="10">
    <location>
        <begin position="22"/>
        <end position="162"/>
    </location>
</feature>
<protein>
    <recommendedName>
        <fullName evidence="13">Protein sleepless</fullName>
    </recommendedName>
</protein>
<keyword evidence="6 9" id="KW-0472">Membrane</keyword>
<dbReference type="AlphaFoldDB" id="A0ABD1FGE5"/>
<name>A0ABD1FGE5_HYPHA</name>
<dbReference type="PANTHER" id="PTHR33562">
    <property type="entry name" value="ATILLA, ISOFORM B-RELATED-RELATED"/>
    <property type="match status" value="1"/>
</dbReference>
<evidence type="ECO:0000256" key="8">
    <source>
        <dbReference type="ARBA" id="ARBA00023288"/>
    </source>
</evidence>
<evidence type="ECO:0000256" key="1">
    <source>
        <dbReference type="ARBA" id="ARBA00004589"/>
    </source>
</evidence>
<evidence type="ECO:0000256" key="2">
    <source>
        <dbReference type="ARBA" id="ARBA00022622"/>
    </source>
</evidence>
<dbReference type="GO" id="GO:0098552">
    <property type="term" value="C:side of membrane"/>
    <property type="evidence" value="ECO:0007669"/>
    <property type="project" value="UniProtKB-KW"/>
</dbReference>
<evidence type="ECO:0008006" key="13">
    <source>
        <dbReference type="Google" id="ProtNLM"/>
    </source>
</evidence>
<dbReference type="InterPro" id="IPR050975">
    <property type="entry name" value="Sleep_regulator"/>
</dbReference>
<evidence type="ECO:0000256" key="10">
    <source>
        <dbReference type="SAM" id="SignalP"/>
    </source>
</evidence>
<sequence>MCIRKGFFLVVFSVSIMACRGYNFHSNPSLLQCYDCNSEYDPRCGDPFNPYSIGVVNCTEQKIPEHLIDHENANKTIVKPTVCRKLVQKVEGRKRVVRECGYLPDKYDDKFCVRRTGTAHVEVYYCACTTSLCNKASSLGHSWVFWFVFGSSATIFFVDRHL</sequence>
<evidence type="ECO:0000256" key="3">
    <source>
        <dbReference type="ARBA" id="ARBA00022692"/>
    </source>
</evidence>
<reference evidence="11 12" key="1">
    <citation type="submission" date="2024-05" db="EMBL/GenBank/DDBJ databases">
        <title>Genetic variation in Jamaican populations of the coffee berry borer (Hypothenemus hampei).</title>
        <authorList>
            <person name="Errbii M."/>
            <person name="Myrie A."/>
        </authorList>
    </citation>
    <scope>NUCLEOTIDE SEQUENCE [LARGE SCALE GENOMIC DNA]</scope>
    <source>
        <strain evidence="11">JA-Hopewell-2020-01-JO</strain>
        <tissue evidence="11">Whole body</tissue>
    </source>
</reference>
<proteinExistence type="predicted"/>
<evidence type="ECO:0000256" key="7">
    <source>
        <dbReference type="ARBA" id="ARBA00023180"/>
    </source>
</evidence>
<gene>
    <name evidence="11" type="ORF">ABEB36_001977</name>
</gene>
<comment type="caution">
    <text evidence="11">The sequence shown here is derived from an EMBL/GenBank/DDBJ whole genome shotgun (WGS) entry which is preliminary data.</text>
</comment>
<dbReference type="PANTHER" id="PTHR33562:SF17">
    <property type="entry name" value="PROTEIN QUIVER"/>
    <property type="match status" value="1"/>
</dbReference>
<dbReference type="InterPro" id="IPR031424">
    <property type="entry name" value="QVR-like"/>
</dbReference>
<keyword evidence="4 10" id="KW-0732">Signal</keyword>
<evidence type="ECO:0000313" key="11">
    <source>
        <dbReference type="EMBL" id="KAL1518339.1"/>
    </source>
</evidence>
<feature type="transmembrane region" description="Helical" evidence="9">
    <location>
        <begin position="140"/>
        <end position="158"/>
    </location>
</feature>
<dbReference type="Proteomes" id="UP001566132">
    <property type="component" value="Unassembled WGS sequence"/>
</dbReference>
<organism evidence="11 12">
    <name type="scientific">Hypothenemus hampei</name>
    <name type="common">Coffee berry borer</name>
    <dbReference type="NCBI Taxonomy" id="57062"/>
    <lineage>
        <taxon>Eukaryota</taxon>
        <taxon>Metazoa</taxon>
        <taxon>Ecdysozoa</taxon>
        <taxon>Arthropoda</taxon>
        <taxon>Hexapoda</taxon>
        <taxon>Insecta</taxon>
        <taxon>Pterygota</taxon>
        <taxon>Neoptera</taxon>
        <taxon>Endopterygota</taxon>
        <taxon>Coleoptera</taxon>
        <taxon>Polyphaga</taxon>
        <taxon>Cucujiformia</taxon>
        <taxon>Curculionidae</taxon>
        <taxon>Scolytinae</taxon>
        <taxon>Hypothenemus</taxon>
    </lineage>
</organism>
<keyword evidence="8" id="KW-0449">Lipoprotein</keyword>